<accession>A0A6P6S0B3</accession>
<dbReference type="InterPro" id="IPR035985">
    <property type="entry name" value="Ubiquitin-activating_enz"/>
</dbReference>
<dbReference type="OrthoDB" id="10252231at2759"/>
<dbReference type="SUPFAM" id="SSF69572">
    <property type="entry name" value="Activating enzymes of the ubiquitin-like proteins"/>
    <property type="match status" value="4"/>
</dbReference>
<evidence type="ECO:0000256" key="1">
    <source>
        <dbReference type="ARBA" id="ARBA00022598"/>
    </source>
</evidence>
<feature type="compositionally biased region" description="Polar residues" evidence="2">
    <location>
        <begin position="1062"/>
        <end position="1071"/>
    </location>
</feature>
<evidence type="ECO:0000259" key="3">
    <source>
        <dbReference type="Pfam" id="PF00899"/>
    </source>
</evidence>
<gene>
    <name evidence="5" type="primary">LOC34624595</name>
</gene>
<dbReference type="InterPro" id="IPR042063">
    <property type="entry name" value="Ubi_acti_E1_SCCH"/>
</dbReference>
<dbReference type="Gene3D" id="3.40.50.720">
    <property type="entry name" value="NAD(P)-binding Rossmann-like Domain"/>
    <property type="match status" value="2"/>
</dbReference>
<dbReference type="Gene3D" id="1.10.10.2660">
    <property type="entry name" value="Ubiquitin-activating enzyme E1, SCCH domain"/>
    <property type="match status" value="1"/>
</dbReference>
<dbReference type="PANTHER" id="PTHR10953">
    <property type="entry name" value="UBIQUITIN-ACTIVATING ENZYME E1"/>
    <property type="match status" value="1"/>
</dbReference>
<dbReference type="InterPro" id="IPR045886">
    <property type="entry name" value="ThiF/MoeB/HesA"/>
</dbReference>
<evidence type="ECO:0000313" key="4">
    <source>
        <dbReference type="Proteomes" id="UP000515125"/>
    </source>
</evidence>
<dbReference type="GO" id="GO:0006974">
    <property type="term" value="P:DNA damage response"/>
    <property type="evidence" value="ECO:0007669"/>
    <property type="project" value="TreeGrafter"/>
</dbReference>
<evidence type="ECO:0000313" key="5">
    <source>
        <dbReference type="RefSeq" id="XP_026193057.1"/>
    </source>
</evidence>
<reference evidence="5" key="1">
    <citation type="submission" date="2025-08" db="UniProtKB">
        <authorList>
            <consortium name="RefSeq"/>
        </authorList>
    </citation>
    <scope>IDENTIFICATION</scope>
</reference>
<feature type="region of interest" description="Disordered" evidence="2">
    <location>
        <begin position="1043"/>
        <end position="1075"/>
    </location>
</feature>
<dbReference type="GO" id="GO:0004839">
    <property type="term" value="F:ubiquitin activating enzyme activity"/>
    <property type="evidence" value="ECO:0007669"/>
    <property type="project" value="TreeGrafter"/>
</dbReference>
<feature type="domain" description="THIF-type NAD/FAD binding fold" evidence="3">
    <location>
        <begin position="732"/>
        <end position="1271"/>
    </location>
</feature>
<dbReference type="PANTHER" id="PTHR10953:SF4">
    <property type="entry name" value="UBIQUITIN-ACTIVATING ENZYME E1 C-TERMINAL DOMAIN-CONTAINING PROTEIN"/>
    <property type="match status" value="1"/>
</dbReference>
<dbReference type="GeneID" id="34624595"/>
<keyword evidence="1" id="KW-0436">Ligase</keyword>
<feature type="region of interest" description="Disordered" evidence="2">
    <location>
        <begin position="651"/>
        <end position="677"/>
    </location>
</feature>
<dbReference type="GO" id="GO:0006511">
    <property type="term" value="P:ubiquitin-dependent protein catabolic process"/>
    <property type="evidence" value="ECO:0007669"/>
    <property type="project" value="TreeGrafter"/>
</dbReference>
<dbReference type="InterPro" id="IPR000594">
    <property type="entry name" value="ThiF_NAD_FAD-bd"/>
</dbReference>
<dbReference type="Pfam" id="PF00899">
    <property type="entry name" value="ThiF"/>
    <property type="match status" value="2"/>
</dbReference>
<feature type="region of interest" description="Disordered" evidence="2">
    <location>
        <begin position="912"/>
        <end position="935"/>
    </location>
</feature>
<feature type="compositionally biased region" description="Polar residues" evidence="2">
    <location>
        <begin position="1043"/>
        <end position="1052"/>
    </location>
</feature>
<name>A0A6P6S0B3_9EIME</name>
<feature type="region of interest" description="Disordered" evidence="2">
    <location>
        <begin position="1"/>
        <end position="32"/>
    </location>
</feature>
<dbReference type="RefSeq" id="XP_026193057.1">
    <property type="nucleotide sequence ID" value="XM_026337272.1"/>
</dbReference>
<proteinExistence type="predicted"/>
<keyword evidence="4" id="KW-1185">Reference proteome</keyword>
<feature type="compositionally biased region" description="Low complexity" evidence="2">
    <location>
        <begin position="665"/>
        <end position="677"/>
    </location>
</feature>
<feature type="domain" description="THIF-type NAD/FAD binding fold" evidence="3">
    <location>
        <begin position="609"/>
        <end position="646"/>
    </location>
</feature>
<feature type="region of interest" description="Disordered" evidence="2">
    <location>
        <begin position="1279"/>
        <end position="1299"/>
    </location>
</feature>
<feature type="region of interest" description="Disordered" evidence="2">
    <location>
        <begin position="44"/>
        <end position="68"/>
    </location>
</feature>
<organism evidence="4 5">
    <name type="scientific">Cyclospora cayetanensis</name>
    <dbReference type="NCBI Taxonomy" id="88456"/>
    <lineage>
        <taxon>Eukaryota</taxon>
        <taxon>Sar</taxon>
        <taxon>Alveolata</taxon>
        <taxon>Apicomplexa</taxon>
        <taxon>Conoidasida</taxon>
        <taxon>Coccidia</taxon>
        <taxon>Eucoccidiorida</taxon>
        <taxon>Eimeriorina</taxon>
        <taxon>Eimeriidae</taxon>
        <taxon>Cyclospora</taxon>
    </lineage>
</organism>
<sequence>MRSCLAPALPPPPLEGGQKTPPGEAGESAERLAPAATAALRAIIDRSHDVRPVQAGEGGPSRGISREPLGAATSSADVVACCPTSEDSGTLATQGGGEEDLSLRSFLSRQLLVWGPEQQALLPDSCVLLIGAGGAAVEAAKCLLQSGVGRVLLADPEPPSPAERAANFAVAEHSAAACEKQSAALPLDADATAASSQCSEEPAIQLAKHPELPREPLKGQLPPKRDTLTRAAVACGALRRVAAPYARVSEVSLQQQAGEAAPAWRMRVLQLLEQVDVLLLCDRPLQQKLFFASLARELRISKRRLPQGSLDRQQRSAGPLVVAVCTAGLTGRIAVDFGDFCFSGVNEEAALAALLQKHAQSQEQQREQLQKPHAAEATSVSFPPLSEALSLQGEGLCASQQSERAVIGEEQQCLTAAFEALDAEEAGTLPENNDAERVSDGIGAQAALDLESPEAPSDVGSLRSWNASRITSTSRVAARAAAIFLRRFGPSEAAQQPSAAVASAANSAAAAATAEGAAKAGELAVLMAKGSRGHLAPIAAAMGAFAAQETLKGLTRRYPPLQRPFVLQALDLLALTENGGTDSPVASAGADDAAIDATVLPSPWAGQQQLLGEELQRHLNHMRVLLVGAGAIGCEVLKNFALMGISTQCPGRKTGTRDSNSTARSHSCNSRCSATSSSSARGGLIAALRKAYRDLRRRRELSGSEAAARASGTSAAAAGGLCEAKHCPGGLLSVMDGDVVEVSNLSRQVLFSFSSLQQPKASAAAAAAARLSSCMQLQAFPLMLTPETLRKLPSMFFQQQDLIVAALDSVEARLYVDALCLLHARPWVEAGTLGLRGHSQSLVPHLTEPYGAAAATAGAPSLAAVPLCSVRGTPTAPLHAVHWASAVLHQTFRGDLAAAHLLLQQLVEQHTHPSVDRPEGVSALDGPPFAASPDASEASSDAALRLLGRAPAAVAAAAAGSRRLRQLLQLALELLTAHTRRQEEVLEGCHGQLQHPKWQQGQSQQHRCRLGAGVVPLSPAHLLLVSWALSLFDVLFDNGGQQQGDLHGSPSTVEDAWGAREASSSQKQQPLSADPTDTDVLDFIAAAGQLLATALHLEQAALPGGVAASASAEAAAAALRQQQAEELLLRGGGVGPWSRQSVSNALKQLLQARHERTAGATVGTTLASGKAARGIADLYSAAEALTRAVSAAAKRPDSPPLRPPGLPSLSADEAVPLRFLTAAARLRCRAFGLSPLPDPEETQQLLGRIVPATATATTLAAALACLEVYRLAALRLAGSHGSQERKQQQPPRERTQRAQRRMPVLWLDRGSPHARRAARKQQQQHLRSSFFSLSVPFLAEAPPLRPPTLRFRGGRWGGQPLSPWNFFRLRLRGSTEESTRSNVSNGVDVGAVVGETEAASALTIAELVRLIETDAGVRVQSLTCEDTLLYSALEEGSALKQHYGTLTPQIAELFDTQPQPQLLPLPDPKTLLSEALQQVISMKGRSKGQQEQNRQKQQEKEQLVWAVVVISALDSAGADAPLPPLKALIKA</sequence>
<dbReference type="GO" id="GO:0005634">
    <property type="term" value="C:nucleus"/>
    <property type="evidence" value="ECO:0007669"/>
    <property type="project" value="TreeGrafter"/>
</dbReference>
<dbReference type="GO" id="GO:0005737">
    <property type="term" value="C:cytoplasm"/>
    <property type="evidence" value="ECO:0007669"/>
    <property type="project" value="TreeGrafter"/>
</dbReference>
<dbReference type="Proteomes" id="UP000515125">
    <property type="component" value="Unplaced"/>
</dbReference>
<protein>
    <submittedName>
        <fullName evidence="5">Uncharacterized protein LOC34624595</fullName>
    </submittedName>
</protein>
<evidence type="ECO:0000256" key="2">
    <source>
        <dbReference type="SAM" id="MobiDB-lite"/>
    </source>
</evidence>
<feature type="compositionally biased region" description="Basic and acidic residues" evidence="2">
    <location>
        <begin position="1282"/>
        <end position="1296"/>
    </location>
</feature>